<name>A0A2G0CHX9_9BACT</name>
<dbReference type="AlphaFoldDB" id="A0A2G0CHX9"/>
<keyword evidence="1" id="KW-0472">Membrane</keyword>
<proteinExistence type="predicted"/>
<keyword evidence="1" id="KW-1133">Transmembrane helix</keyword>
<reference evidence="2 3" key="1">
    <citation type="submission" date="2017-10" db="EMBL/GenBank/DDBJ databases">
        <title>The draft genome sequence of Lewinella marina KCTC 32374.</title>
        <authorList>
            <person name="Wang K."/>
        </authorList>
    </citation>
    <scope>NUCLEOTIDE SEQUENCE [LARGE SCALE GENOMIC DNA]</scope>
    <source>
        <strain evidence="2 3">MKG-38</strain>
    </source>
</reference>
<dbReference type="RefSeq" id="WP_099104554.1">
    <property type="nucleotide sequence ID" value="NZ_JAATJF010000001.1"/>
</dbReference>
<keyword evidence="1" id="KW-0812">Transmembrane</keyword>
<protein>
    <submittedName>
        <fullName evidence="2">Uncharacterized protein</fullName>
    </submittedName>
</protein>
<feature type="transmembrane region" description="Helical" evidence="1">
    <location>
        <begin position="253"/>
        <end position="273"/>
    </location>
</feature>
<organism evidence="2 3">
    <name type="scientific">Neolewinella marina</name>
    <dbReference type="NCBI Taxonomy" id="438751"/>
    <lineage>
        <taxon>Bacteria</taxon>
        <taxon>Pseudomonadati</taxon>
        <taxon>Bacteroidota</taxon>
        <taxon>Saprospiria</taxon>
        <taxon>Saprospirales</taxon>
        <taxon>Lewinellaceae</taxon>
        <taxon>Neolewinella</taxon>
    </lineage>
</organism>
<evidence type="ECO:0000313" key="2">
    <source>
        <dbReference type="EMBL" id="PHK99576.1"/>
    </source>
</evidence>
<evidence type="ECO:0000256" key="1">
    <source>
        <dbReference type="SAM" id="Phobius"/>
    </source>
</evidence>
<gene>
    <name evidence="2" type="ORF">CGL56_00530</name>
</gene>
<evidence type="ECO:0000313" key="3">
    <source>
        <dbReference type="Proteomes" id="UP000226437"/>
    </source>
</evidence>
<comment type="caution">
    <text evidence="2">The sequence shown here is derived from an EMBL/GenBank/DDBJ whole genome shotgun (WGS) entry which is preliminary data.</text>
</comment>
<dbReference type="OrthoDB" id="1491387at2"/>
<feature type="transmembrane region" description="Helical" evidence="1">
    <location>
        <begin position="142"/>
        <end position="168"/>
    </location>
</feature>
<dbReference type="EMBL" id="PDLO01000001">
    <property type="protein sequence ID" value="PHK99576.1"/>
    <property type="molecule type" value="Genomic_DNA"/>
</dbReference>
<accession>A0A2G0CHX9</accession>
<keyword evidence="3" id="KW-1185">Reference proteome</keyword>
<dbReference type="Proteomes" id="UP000226437">
    <property type="component" value="Unassembled WGS sequence"/>
</dbReference>
<sequence length="442" mass="50654">MEQPGIATTTKEKPKWLRKLERESWQPELIISGAAIFGSLQLPDLITQMEHYFLLHYDRDTLFICYIASIYWRILANGLILTFIFHFIVRALWIGLAGLNSVYPGGFRVNQRFSAHYQDKLREEYGNVDGLIARLDRLGSGIFGVAFAVSGVFLNFGLIGLVFIVLHSWLMGQGLPADRVLLIIGVCLAPLLLLSLLSMLSHVERWRDTDIVRRFQWPITKIISRATYPLGRRFIVTATNLVTSYYADRKSFIWYYLVGMVGLTVMALSSVLFNDNTRLFVDRVYHRIAADSLMLATDYAAEASFEGIYYRPVLDREQGLSTEGMMVWIPLPEREMAYLLGDCSLPEVEESLPREERRHLTRQRTVNCGRQYMSIELNGQPQLNFSLERQYRSNAAGDQYGMRAFLPDPPLEAGKNLLRVTTGYPHEETGEPRVASLPFYYF</sequence>
<feature type="transmembrane region" description="Helical" evidence="1">
    <location>
        <begin position="180"/>
        <end position="200"/>
    </location>
</feature>